<keyword evidence="3" id="KW-1185">Reference proteome</keyword>
<feature type="region of interest" description="Disordered" evidence="1">
    <location>
        <begin position="76"/>
        <end position="251"/>
    </location>
</feature>
<reference evidence="2 3" key="1">
    <citation type="journal article" date="2018" name="IMA Fungus">
        <title>IMA Genome-F 9: Draft genome sequence of Annulohypoxylon stygium, Aspergillus mulundensis, Berkeleyomyces basicola (syn. Thielaviopsis basicola), Ceratocystis smalleyi, two Cercospora beticola strains, Coleophoma cylindrospora, Fusarium fracticaudum, Phialophora cf. hyalina, and Morchella septimelata.</title>
        <authorList>
            <person name="Wingfield B.D."/>
            <person name="Bills G.F."/>
            <person name="Dong Y."/>
            <person name="Huang W."/>
            <person name="Nel W.J."/>
            <person name="Swalarsk-Parry B.S."/>
            <person name="Vaghefi N."/>
            <person name="Wilken P.M."/>
            <person name="An Z."/>
            <person name="de Beer Z.W."/>
            <person name="De Vos L."/>
            <person name="Chen L."/>
            <person name="Duong T.A."/>
            <person name="Gao Y."/>
            <person name="Hammerbacher A."/>
            <person name="Kikkert J.R."/>
            <person name="Li Y."/>
            <person name="Li H."/>
            <person name="Li K."/>
            <person name="Li Q."/>
            <person name="Liu X."/>
            <person name="Ma X."/>
            <person name="Naidoo K."/>
            <person name="Pethybridge S.J."/>
            <person name="Sun J."/>
            <person name="Steenkamp E.T."/>
            <person name="van der Nest M.A."/>
            <person name="van Wyk S."/>
            <person name="Wingfield M.J."/>
            <person name="Xiong C."/>
            <person name="Yue Q."/>
            <person name="Zhang X."/>
        </authorList>
    </citation>
    <scope>NUCLEOTIDE SEQUENCE [LARGE SCALE GENOMIC DNA]</scope>
    <source>
        <strain evidence="2 3">BP 5553</strain>
    </source>
</reference>
<dbReference type="EMBL" id="NPIC01000002">
    <property type="protein sequence ID" value="RDL39912.1"/>
    <property type="molecule type" value="Genomic_DNA"/>
</dbReference>
<feature type="compositionally biased region" description="Acidic residues" evidence="1">
    <location>
        <begin position="188"/>
        <end position="198"/>
    </location>
</feature>
<feature type="compositionally biased region" description="Basic and acidic residues" evidence="1">
    <location>
        <begin position="90"/>
        <end position="102"/>
    </location>
</feature>
<protein>
    <submittedName>
        <fullName evidence="2">Uncharacterized protein</fullName>
    </submittedName>
</protein>
<evidence type="ECO:0000313" key="3">
    <source>
        <dbReference type="Proteomes" id="UP000254866"/>
    </source>
</evidence>
<feature type="compositionally biased region" description="Acidic residues" evidence="1">
    <location>
        <begin position="137"/>
        <end position="176"/>
    </location>
</feature>
<sequence>MDETTSSGSDGVHKPAASKMPRTKKEWEAHMAVPSTKEEWEAYASLFRDIYAEGKTWNESLAKLECFALNDQKARAISGDSDSDSDEYGQEEKGIAPERDIGDVAYEGSEEDETIQEKGDIQRFDFGIPPTINTEVWDSDEDISEYNDDNYDEYSEASESPADDSDLDEMDLDEIDPVLPESSSFNNEESEDGDEETGSDMSALSHSDSKGTGDDDDDDDDDNDEDEDIEMNDQDIQIDDEDVKMDDVFEQ</sequence>
<evidence type="ECO:0000313" key="2">
    <source>
        <dbReference type="EMBL" id="RDL39912.1"/>
    </source>
</evidence>
<name>A0A370TWK8_9HELO</name>
<accession>A0A370TWK8</accession>
<dbReference type="RefSeq" id="XP_031872568.1">
    <property type="nucleotide sequence ID" value="XM_032012875.1"/>
</dbReference>
<organism evidence="2 3">
    <name type="scientific">Venustampulla echinocandica</name>
    <dbReference type="NCBI Taxonomy" id="2656787"/>
    <lineage>
        <taxon>Eukaryota</taxon>
        <taxon>Fungi</taxon>
        <taxon>Dikarya</taxon>
        <taxon>Ascomycota</taxon>
        <taxon>Pezizomycotina</taxon>
        <taxon>Leotiomycetes</taxon>
        <taxon>Helotiales</taxon>
        <taxon>Pleuroascaceae</taxon>
        <taxon>Venustampulla</taxon>
    </lineage>
</organism>
<dbReference type="Proteomes" id="UP000254866">
    <property type="component" value="Unassembled WGS sequence"/>
</dbReference>
<gene>
    <name evidence="2" type="ORF">BP5553_04252</name>
</gene>
<dbReference type="GeneID" id="43597101"/>
<comment type="caution">
    <text evidence="2">The sequence shown here is derived from an EMBL/GenBank/DDBJ whole genome shotgun (WGS) entry which is preliminary data.</text>
</comment>
<feature type="compositionally biased region" description="Acidic residues" evidence="1">
    <location>
        <begin position="214"/>
        <end position="251"/>
    </location>
</feature>
<feature type="region of interest" description="Disordered" evidence="1">
    <location>
        <begin position="1"/>
        <end position="29"/>
    </location>
</feature>
<dbReference type="AlphaFoldDB" id="A0A370TWK8"/>
<proteinExistence type="predicted"/>
<evidence type="ECO:0000256" key="1">
    <source>
        <dbReference type="SAM" id="MobiDB-lite"/>
    </source>
</evidence>